<protein>
    <recommendedName>
        <fullName evidence="4">Peptidase S1 domain-containing protein</fullName>
    </recommendedName>
</protein>
<dbReference type="EMBL" id="JAGTJQ010000006">
    <property type="protein sequence ID" value="KAH7029845.1"/>
    <property type="molecule type" value="Genomic_DNA"/>
</dbReference>
<keyword evidence="3" id="KW-1185">Reference proteome</keyword>
<dbReference type="GeneID" id="70190598"/>
<dbReference type="Proteomes" id="UP000756346">
    <property type="component" value="Unassembled WGS sequence"/>
</dbReference>
<sequence>MLSRALLHFLFLTGAKAAWPTSYDVTHIAPDWIDPSDWRTVALRNPPAAAEIVEYRMDVLRAVPPDVIKRYTTSSSRGTAGVFSHSVSPSNETRVAGDAGHPVDLKTRDVLNGKDDRVLFSDMNWPFRAIGKWVWTKDADRRAGFGCTATLIGPRHLLTARYCVDDIWSGLFMPGYDEGERFPRAWATKIIVSDRSQLVSSCYRKQEWAIVILNRRVGDEVGYIGTLRNQVQEKFRTLGTLTTLGYHLDTDKDCERPYRETGITGVLAQIYLCDAAGPVRCYADVSIGAAGSPIWERDENSEERWILGTASFRSKLDTEYASGNEMLAAIAIARRDWP</sequence>
<dbReference type="OrthoDB" id="10037376at2759"/>
<dbReference type="AlphaFoldDB" id="A0A9P9BQ48"/>
<organism evidence="2 3">
    <name type="scientific">Microdochium trichocladiopsis</name>
    <dbReference type="NCBI Taxonomy" id="1682393"/>
    <lineage>
        <taxon>Eukaryota</taxon>
        <taxon>Fungi</taxon>
        <taxon>Dikarya</taxon>
        <taxon>Ascomycota</taxon>
        <taxon>Pezizomycotina</taxon>
        <taxon>Sordariomycetes</taxon>
        <taxon>Xylariomycetidae</taxon>
        <taxon>Xylariales</taxon>
        <taxon>Microdochiaceae</taxon>
        <taxon>Microdochium</taxon>
    </lineage>
</organism>
<dbReference type="RefSeq" id="XP_046012133.1">
    <property type="nucleotide sequence ID" value="XM_046161052.1"/>
</dbReference>
<dbReference type="InterPro" id="IPR043504">
    <property type="entry name" value="Peptidase_S1_PA_chymotrypsin"/>
</dbReference>
<evidence type="ECO:0000313" key="3">
    <source>
        <dbReference type="Proteomes" id="UP000756346"/>
    </source>
</evidence>
<dbReference type="InterPro" id="IPR009003">
    <property type="entry name" value="Peptidase_S1_PA"/>
</dbReference>
<evidence type="ECO:0000256" key="1">
    <source>
        <dbReference type="SAM" id="SignalP"/>
    </source>
</evidence>
<gene>
    <name evidence="2" type="ORF">B0I36DRAFT_385193</name>
</gene>
<reference evidence="2" key="1">
    <citation type="journal article" date="2021" name="Nat. Commun.">
        <title>Genetic determinants of endophytism in the Arabidopsis root mycobiome.</title>
        <authorList>
            <person name="Mesny F."/>
            <person name="Miyauchi S."/>
            <person name="Thiergart T."/>
            <person name="Pickel B."/>
            <person name="Atanasova L."/>
            <person name="Karlsson M."/>
            <person name="Huettel B."/>
            <person name="Barry K.W."/>
            <person name="Haridas S."/>
            <person name="Chen C."/>
            <person name="Bauer D."/>
            <person name="Andreopoulos W."/>
            <person name="Pangilinan J."/>
            <person name="LaButti K."/>
            <person name="Riley R."/>
            <person name="Lipzen A."/>
            <person name="Clum A."/>
            <person name="Drula E."/>
            <person name="Henrissat B."/>
            <person name="Kohler A."/>
            <person name="Grigoriev I.V."/>
            <person name="Martin F.M."/>
            <person name="Hacquard S."/>
        </authorList>
    </citation>
    <scope>NUCLEOTIDE SEQUENCE</scope>
    <source>
        <strain evidence="2">MPI-CAGE-CH-0230</strain>
    </source>
</reference>
<accession>A0A9P9BQ48</accession>
<feature type="signal peptide" evidence="1">
    <location>
        <begin position="1"/>
        <end position="17"/>
    </location>
</feature>
<proteinExistence type="predicted"/>
<name>A0A9P9BQ48_9PEZI</name>
<dbReference type="SUPFAM" id="SSF50494">
    <property type="entry name" value="Trypsin-like serine proteases"/>
    <property type="match status" value="1"/>
</dbReference>
<evidence type="ECO:0000313" key="2">
    <source>
        <dbReference type="EMBL" id="KAH7029845.1"/>
    </source>
</evidence>
<feature type="chain" id="PRO_5040119695" description="Peptidase S1 domain-containing protein" evidence="1">
    <location>
        <begin position="18"/>
        <end position="338"/>
    </location>
</feature>
<evidence type="ECO:0008006" key="4">
    <source>
        <dbReference type="Google" id="ProtNLM"/>
    </source>
</evidence>
<keyword evidence="1" id="KW-0732">Signal</keyword>
<comment type="caution">
    <text evidence="2">The sequence shown here is derived from an EMBL/GenBank/DDBJ whole genome shotgun (WGS) entry which is preliminary data.</text>
</comment>
<dbReference type="Gene3D" id="2.40.10.10">
    <property type="entry name" value="Trypsin-like serine proteases"/>
    <property type="match status" value="2"/>
</dbReference>